<proteinExistence type="predicted"/>
<sequence length="480" mass="53320">MSLARIKPLLSPLTLLPLALVLAGVLLTWQVDVSSRDDTRRQTERWLAAQQLGYTLVLEQRLTLMQESARRLADARINSLQQFRHQATGFLEQYPDVRGVEVIRRIPDALRDLIEAQLSQEAQQPVRFRDWQSEATDDAAPERDQYLVVRWALARSTSGTTAGILADSVPLWRQELATTLSEQTLTATALASLELDGTPAQTIRLFVPASGNELIAIAINPERWLGATLGGQLTAQLGVKIHDLTQHTKAPLFEYPLSGEALPAQTLRTEVRVGNRQWMVTTVPAHGLFQQATARSRQTIWLVGLASSAVAAVLVAWLLAGRRRDQRQRALADQSRQQLTQRLDNIGVEKQILHQALAESGDRSRDLVRLVGGFVCELDEDLRIGFVSEPATDMLSIAVAELSGQSLAQRVAPSYRDNFIATLKAAREERRMQRIDLDLLGADDRPVPVTVRVLAQLHPVDGCTGYRLSAVPRHRPARED</sequence>
<dbReference type="Proteomes" id="UP001269819">
    <property type="component" value="Unassembled WGS sequence"/>
</dbReference>
<feature type="transmembrane region" description="Helical" evidence="1">
    <location>
        <begin position="300"/>
        <end position="320"/>
    </location>
</feature>
<keyword evidence="1" id="KW-1133">Transmembrane helix</keyword>
<dbReference type="Pfam" id="PF00989">
    <property type="entry name" value="PAS"/>
    <property type="match status" value="1"/>
</dbReference>
<dbReference type="SMART" id="SM00091">
    <property type="entry name" value="PAS"/>
    <property type="match status" value="1"/>
</dbReference>
<gene>
    <name evidence="3" type="ORF">RYS15_05695</name>
</gene>
<organism evidence="3 4">
    <name type="scientific">Marinobacter xestospongiae</name>
    <dbReference type="NCBI Taxonomy" id="994319"/>
    <lineage>
        <taxon>Bacteria</taxon>
        <taxon>Pseudomonadati</taxon>
        <taxon>Pseudomonadota</taxon>
        <taxon>Gammaproteobacteria</taxon>
        <taxon>Pseudomonadales</taxon>
        <taxon>Marinobacteraceae</taxon>
        <taxon>Marinobacter</taxon>
    </lineage>
</organism>
<dbReference type="CDD" id="cd00130">
    <property type="entry name" value="PAS"/>
    <property type="match status" value="1"/>
</dbReference>
<keyword evidence="1" id="KW-0472">Membrane</keyword>
<comment type="caution">
    <text evidence="3">The sequence shown here is derived from an EMBL/GenBank/DDBJ whole genome shotgun (WGS) entry which is preliminary data.</text>
</comment>
<dbReference type="InterPro" id="IPR000014">
    <property type="entry name" value="PAS"/>
</dbReference>
<dbReference type="SUPFAM" id="SSF55785">
    <property type="entry name" value="PYP-like sensor domain (PAS domain)"/>
    <property type="match status" value="1"/>
</dbReference>
<evidence type="ECO:0000259" key="2">
    <source>
        <dbReference type="SMART" id="SM00091"/>
    </source>
</evidence>
<accession>A0ABU3VVE7</accession>
<dbReference type="Gene3D" id="3.30.450.20">
    <property type="entry name" value="PAS domain"/>
    <property type="match status" value="1"/>
</dbReference>
<dbReference type="InterPro" id="IPR042240">
    <property type="entry name" value="CHASE_sf"/>
</dbReference>
<name>A0ABU3VVE7_9GAMM</name>
<keyword evidence="4" id="KW-1185">Reference proteome</keyword>
<reference evidence="3 4" key="1">
    <citation type="submission" date="2023-10" db="EMBL/GenBank/DDBJ databases">
        <title>Characteristics and mechanism of a salt-tolerant marine origin heterotrophic nitrifying- aerobic denitrifying bacteria Marinobacter xestospongiae HN1.</title>
        <authorList>
            <person name="Qi R."/>
        </authorList>
    </citation>
    <scope>NUCLEOTIDE SEQUENCE [LARGE SCALE GENOMIC DNA]</scope>
    <source>
        <strain evidence="3 4">HN1</strain>
    </source>
</reference>
<evidence type="ECO:0000313" key="4">
    <source>
        <dbReference type="Proteomes" id="UP001269819"/>
    </source>
</evidence>
<evidence type="ECO:0000256" key="1">
    <source>
        <dbReference type="SAM" id="Phobius"/>
    </source>
</evidence>
<dbReference type="InterPro" id="IPR013767">
    <property type="entry name" value="PAS_fold"/>
</dbReference>
<dbReference type="RefSeq" id="WP_316972992.1">
    <property type="nucleotide sequence ID" value="NZ_JAWIIJ010000003.1"/>
</dbReference>
<feature type="domain" description="PAS" evidence="2">
    <location>
        <begin position="362"/>
        <end position="428"/>
    </location>
</feature>
<keyword evidence="1" id="KW-0812">Transmembrane</keyword>
<evidence type="ECO:0000313" key="3">
    <source>
        <dbReference type="EMBL" id="MDV2078166.1"/>
    </source>
</evidence>
<protein>
    <submittedName>
        <fullName evidence="3">PAS domain-containing protein</fullName>
    </submittedName>
</protein>
<dbReference type="Gene3D" id="3.30.450.350">
    <property type="entry name" value="CHASE domain"/>
    <property type="match status" value="1"/>
</dbReference>
<dbReference type="EMBL" id="JAWIIJ010000003">
    <property type="protein sequence ID" value="MDV2078166.1"/>
    <property type="molecule type" value="Genomic_DNA"/>
</dbReference>
<dbReference type="InterPro" id="IPR035965">
    <property type="entry name" value="PAS-like_dom_sf"/>
</dbReference>